<dbReference type="Gene3D" id="3.40.50.300">
    <property type="entry name" value="P-loop containing nucleotide triphosphate hydrolases"/>
    <property type="match status" value="1"/>
</dbReference>
<evidence type="ECO:0000256" key="3">
    <source>
        <dbReference type="ARBA" id="ARBA00022763"/>
    </source>
</evidence>
<reference evidence="8 9" key="1">
    <citation type="submission" date="2024-01" db="EMBL/GenBank/DDBJ databases">
        <title>Comparative genomics of Cryptococcus and Kwoniella reveals pathogenesis evolution and contrasting modes of karyotype evolution via chromosome fusion or intercentromeric recombination.</title>
        <authorList>
            <person name="Coelho M.A."/>
            <person name="David-Palma M."/>
            <person name="Shea T."/>
            <person name="Bowers K."/>
            <person name="McGinley-Smith S."/>
            <person name="Mohammad A.W."/>
            <person name="Gnirke A."/>
            <person name="Yurkov A.M."/>
            <person name="Nowrousian M."/>
            <person name="Sun S."/>
            <person name="Cuomo C.A."/>
            <person name="Heitman J."/>
        </authorList>
    </citation>
    <scope>NUCLEOTIDE SEQUENCE [LARGE SCALE GENOMIC DNA]</scope>
    <source>
        <strain evidence="8">CBS 11374</strain>
    </source>
</reference>
<dbReference type="InterPro" id="IPR027417">
    <property type="entry name" value="P-loop_NTPase"/>
</dbReference>
<sequence>MSPAGHDQPIARLNVPRQLKSALNDAGYKTLADIRTFAASDLVAELGIPEHQADNLLQQIASYQAGPSTSSQDPKPPLLSQKHVQASTAADLLSSSYLPHFSTSSASIDNLIAHFKDPRHSSFSSRASRKGKEKDESAAITPGMTVEISGPPGGGKTALALGIVLNARTMKIKSRREDDEEAEEEAGEVLIIDTEGGITAERVRMAAVTATRACSTLPRDILHGIHFVRIPTQTQMIAFLHTLDDWLEAHPKVNLIVIDTLSHHFRQPGLDMGTRRRIMELVKQKIGQATTLHRCAVIVCNQLATKLLTAENKPANFETGDRAILMPQLGDSWTTGKTLRLVLFRGPPGDELRYVHAEMSGSSRELPWACFDIDIDGMSCDVPDMMFAPPLTPPPRDLIPNPETLLDF</sequence>
<accession>A0ABZ1CY61</accession>
<keyword evidence="9" id="KW-1185">Reference proteome</keyword>
<dbReference type="InterPro" id="IPR052093">
    <property type="entry name" value="HR_Repair_Mediator"/>
</dbReference>
<name>A0ABZ1CY61_9TREE</name>
<evidence type="ECO:0000313" key="8">
    <source>
        <dbReference type="EMBL" id="WRT66493.1"/>
    </source>
</evidence>
<evidence type="ECO:0000256" key="5">
    <source>
        <dbReference type="ARBA" id="ARBA00023204"/>
    </source>
</evidence>
<evidence type="ECO:0000256" key="7">
    <source>
        <dbReference type="SAM" id="MobiDB-lite"/>
    </source>
</evidence>
<dbReference type="Proteomes" id="UP001329825">
    <property type="component" value="Chromosome 4"/>
</dbReference>
<evidence type="ECO:0000256" key="6">
    <source>
        <dbReference type="ARBA" id="ARBA00023242"/>
    </source>
</evidence>
<protein>
    <recommendedName>
        <fullName evidence="10">RecA family profile 1 domain-containing protein</fullName>
    </recommendedName>
</protein>
<evidence type="ECO:0000256" key="4">
    <source>
        <dbReference type="ARBA" id="ARBA00022840"/>
    </source>
</evidence>
<keyword evidence="5" id="KW-0234">DNA repair</keyword>
<dbReference type="Pfam" id="PF13481">
    <property type="entry name" value="AAA_25"/>
    <property type="match status" value="1"/>
</dbReference>
<evidence type="ECO:0000256" key="1">
    <source>
        <dbReference type="ARBA" id="ARBA00004123"/>
    </source>
</evidence>
<dbReference type="EMBL" id="CP141884">
    <property type="protein sequence ID" value="WRT66493.1"/>
    <property type="molecule type" value="Genomic_DNA"/>
</dbReference>
<proteinExistence type="predicted"/>
<evidence type="ECO:0000256" key="2">
    <source>
        <dbReference type="ARBA" id="ARBA00022741"/>
    </source>
</evidence>
<keyword evidence="6" id="KW-0539">Nucleus</keyword>
<dbReference type="PANTHER" id="PTHR46239:SF1">
    <property type="entry name" value="DNA REPAIR PROTEIN RAD51 HOMOLOG 3"/>
    <property type="match status" value="1"/>
</dbReference>
<keyword evidence="4" id="KW-0067">ATP-binding</keyword>
<gene>
    <name evidence="8" type="ORF">IL334_003452</name>
</gene>
<keyword evidence="3" id="KW-0227">DNA damage</keyword>
<dbReference type="RefSeq" id="XP_062791233.1">
    <property type="nucleotide sequence ID" value="XM_062935182.1"/>
</dbReference>
<dbReference type="GeneID" id="87955583"/>
<evidence type="ECO:0000313" key="9">
    <source>
        <dbReference type="Proteomes" id="UP001329825"/>
    </source>
</evidence>
<organism evidence="8 9">
    <name type="scientific">Kwoniella shivajii</name>
    <dbReference type="NCBI Taxonomy" id="564305"/>
    <lineage>
        <taxon>Eukaryota</taxon>
        <taxon>Fungi</taxon>
        <taxon>Dikarya</taxon>
        <taxon>Basidiomycota</taxon>
        <taxon>Agaricomycotina</taxon>
        <taxon>Tremellomycetes</taxon>
        <taxon>Tremellales</taxon>
        <taxon>Cryptococcaceae</taxon>
        <taxon>Kwoniella</taxon>
    </lineage>
</organism>
<dbReference type="SUPFAM" id="SSF52540">
    <property type="entry name" value="P-loop containing nucleoside triphosphate hydrolases"/>
    <property type="match status" value="1"/>
</dbReference>
<keyword evidence="2" id="KW-0547">Nucleotide-binding</keyword>
<feature type="region of interest" description="Disordered" evidence="7">
    <location>
        <begin position="119"/>
        <end position="152"/>
    </location>
</feature>
<comment type="subcellular location">
    <subcellularLocation>
        <location evidence="1">Nucleus</location>
    </subcellularLocation>
</comment>
<dbReference type="PANTHER" id="PTHR46239">
    <property type="entry name" value="DNA REPAIR PROTEIN RAD51 HOMOLOG 3 RAD51C"/>
    <property type="match status" value="1"/>
</dbReference>
<evidence type="ECO:0008006" key="10">
    <source>
        <dbReference type="Google" id="ProtNLM"/>
    </source>
</evidence>